<comment type="similarity">
    <text evidence="2">Belongs to the methyl-accepting chemotaxis (MCP) protein family.</text>
</comment>
<dbReference type="RefSeq" id="WP_117394899.1">
    <property type="nucleotide sequence ID" value="NZ_CP021330.1"/>
</dbReference>
<evidence type="ECO:0000256" key="1">
    <source>
        <dbReference type="ARBA" id="ARBA00022500"/>
    </source>
</evidence>
<dbReference type="NCBIfam" id="TIGR00229">
    <property type="entry name" value="sensory_box"/>
    <property type="match status" value="2"/>
</dbReference>
<organism evidence="9 10">
    <name type="scientific">Maritalea myrionectae</name>
    <dbReference type="NCBI Taxonomy" id="454601"/>
    <lineage>
        <taxon>Bacteria</taxon>
        <taxon>Pseudomonadati</taxon>
        <taxon>Pseudomonadota</taxon>
        <taxon>Alphaproteobacteria</taxon>
        <taxon>Hyphomicrobiales</taxon>
        <taxon>Devosiaceae</taxon>
        <taxon>Maritalea</taxon>
    </lineage>
</organism>
<evidence type="ECO:0000256" key="4">
    <source>
        <dbReference type="SAM" id="Coils"/>
    </source>
</evidence>
<dbReference type="GO" id="GO:0007165">
    <property type="term" value="P:signal transduction"/>
    <property type="evidence" value="ECO:0007669"/>
    <property type="project" value="UniProtKB-KW"/>
</dbReference>
<feature type="domain" description="Methyl-accepting transducer" evidence="5">
    <location>
        <begin position="309"/>
        <end position="538"/>
    </location>
</feature>
<dbReference type="AlphaFoldDB" id="A0A2R4MB34"/>
<dbReference type="STRING" id="1122213.GCA_000423365_03324"/>
<evidence type="ECO:0000259" key="6">
    <source>
        <dbReference type="PROSITE" id="PS50112"/>
    </source>
</evidence>
<dbReference type="Gene3D" id="3.30.450.20">
    <property type="entry name" value="PAS domain"/>
    <property type="match status" value="2"/>
</dbReference>
<evidence type="ECO:0000259" key="8">
    <source>
        <dbReference type="PROSITE" id="PS50885"/>
    </source>
</evidence>
<keyword evidence="10" id="KW-1185">Reference proteome</keyword>
<keyword evidence="4" id="KW-0175">Coiled coil</keyword>
<dbReference type="InterPro" id="IPR051310">
    <property type="entry name" value="MCP_chemotaxis"/>
</dbReference>
<dbReference type="KEGG" id="mmyr:MXMO3_00611"/>
<dbReference type="PANTHER" id="PTHR43531">
    <property type="entry name" value="PROTEIN ICFG"/>
    <property type="match status" value="1"/>
</dbReference>
<dbReference type="SUPFAM" id="SSF58104">
    <property type="entry name" value="Methyl-accepting chemotaxis protein (MCP) signaling domain"/>
    <property type="match status" value="1"/>
</dbReference>
<dbReference type="CDD" id="cd11386">
    <property type="entry name" value="MCP_signal"/>
    <property type="match status" value="1"/>
</dbReference>
<dbReference type="SMART" id="SM00091">
    <property type="entry name" value="PAS"/>
    <property type="match status" value="2"/>
</dbReference>
<evidence type="ECO:0000256" key="2">
    <source>
        <dbReference type="ARBA" id="ARBA00029447"/>
    </source>
</evidence>
<dbReference type="InterPro" id="IPR001610">
    <property type="entry name" value="PAC"/>
</dbReference>
<dbReference type="PROSITE" id="PS50112">
    <property type="entry name" value="PAS"/>
    <property type="match status" value="2"/>
</dbReference>
<dbReference type="InterPro" id="IPR035965">
    <property type="entry name" value="PAS-like_dom_sf"/>
</dbReference>
<evidence type="ECO:0000256" key="3">
    <source>
        <dbReference type="PROSITE-ProRule" id="PRU00284"/>
    </source>
</evidence>
<feature type="domain" description="PAS" evidence="6">
    <location>
        <begin position="152"/>
        <end position="192"/>
    </location>
</feature>
<gene>
    <name evidence="9" type="ORF">MXMO3_00611</name>
</gene>
<feature type="domain" description="PAC" evidence="7">
    <location>
        <begin position="89"/>
        <end position="141"/>
    </location>
</feature>
<dbReference type="SMART" id="SM00283">
    <property type="entry name" value="MA"/>
    <property type="match status" value="1"/>
</dbReference>
<feature type="domain" description="PAS" evidence="6">
    <location>
        <begin position="13"/>
        <end position="69"/>
    </location>
</feature>
<dbReference type="InterPro" id="IPR000014">
    <property type="entry name" value="PAS"/>
</dbReference>
<evidence type="ECO:0000313" key="10">
    <source>
        <dbReference type="Proteomes" id="UP000258927"/>
    </source>
</evidence>
<dbReference type="EMBL" id="CP021330">
    <property type="protein sequence ID" value="AVX03155.1"/>
    <property type="molecule type" value="Genomic_DNA"/>
</dbReference>
<dbReference type="SUPFAM" id="SSF55785">
    <property type="entry name" value="PYP-like sensor domain (PAS domain)"/>
    <property type="match status" value="2"/>
</dbReference>
<dbReference type="InterPro" id="IPR004089">
    <property type="entry name" value="MCPsignal_dom"/>
</dbReference>
<dbReference type="CDD" id="cd06225">
    <property type="entry name" value="HAMP"/>
    <property type="match status" value="1"/>
</dbReference>
<dbReference type="InterPro" id="IPR013655">
    <property type="entry name" value="PAS_fold_3"/>
</dbReference>
<dbReference type="GO" id="GO:0006935">
    <property type="term" value="P:chemotaxis"/>
    <property type="evidence" value="ECO:0007669"/>
    <property type="project" value="UniProtKB-KW"/>
</dbReference>
<dbReference type="PANTHER" id="PTHR43531:SF11">
    <property type="entry name" value="METHYL-ACCEPTING CHEMOTAXIS PROTEIN 3"/>
    <property type="match status" value="1"/>
</dbReference>
<feature type="domain" description="HAMP" evidence="8">
    <location>
        <begin position="252"/>
        <end position="304"/>
    </location>
</feature>
<accession>A0A2R4MB34</accession>
<dbReference type="GO" id="GO:0016020">
    <property type="term" value="C:membrane"/>
    <property type="evidence" value="ECO:0007669"/>
    <property type="project" value="InterPro"/>
</dbReference>
<evidence type="ECO:0000313" key="9">
    <source>
        <dbReference type="EMBL" id="AVX03155.1"/>
    </source>
</evidence>
<evidence type="ECO:0000259" key="7">
    <source>
        <dbReference type="PROSITE" id="PS50113"/>
    </source>
</evidence>
<dbReference type="Gene3D" id="1.10.287.950">
    <property type="entry name" value="Methyl-accepting chemotaxis protein"/>
    <property type="match status" value="1"/>
</dbReference>
<feature type="coiled-coil region" evidence="4">
    <location>
        <begin position="516"/>
        <end position="547"/>
    </location>
</feature>
<dbReference type="InterPro" id="IPR000700">
    <property type="entry name" value="PAS-assoc_C"/>
</dbReference>
<keyword evidence="1" id="KW-0145">Chemotaxis</keyword>
<dbReference type="CDD" id="cd00130">
    <property type="entry name" value="PAS"/>
    <property type="match status" value="2"/>
</dbReference>
<dbReference type="SMART" id="SM00086">
    <property type="entry name" value="PAC"/>
    <property type="match status" value="2"/>
</dbReference>
<keyword evidence="3" id="KW-0807">Transducer</keyword>
<sequence>MFGHLFGQAKSVDTNEARSIIDAISRSQAMIEFDLEGTILSANSNFLATLKYESDEIVGQHHRIFVEPEYAASEHYAKFWARLAKGEFFADQYKRIDKNGDEVWIQASYNPIFDANGKPIKVVKFATDITEQKLHAADTNGQITAIGRSQAVIEFDLDGTILHANQNFLDALGYQLDEVVGQHHRIFVKPEEAASSDYKEFWARLARGEFDSAEYERVRKDGDSIWIQASYNPILDADGRPFKVVKYATDVTGRKKAVVALGHALERMSEGNLSQKIDIPFEGELDEVRQAINKTMDRFKSIVQRLRETSMSLRAATTEILAGANDLSDRTAKEAAAVEETSASVEGISAGVSDTQKKASEAANATTQVSRDATAVGEVMGNANRAMEGIAASATEISNIITVIDNIAFQTNLLALNASVEAARAGEAGKGFAVVAVEVRRLAQSAAESSREIKELIEKSTQEVVQGTKLVADASGQVGQIVEKISYSSALVEEISVAMTEQASILSEVGLAVRQIDEMAQQNAALVEETNAAIEQCESQAHNLDNIVDTFKIEQVATNNAYVTAAA</sequence>
<reference evidence="9 10" key="1">
    <citation type="submission" date="2017-05" db="EMBL/GenBank/DDBJ databases">
        <title>Genome Analysis of Maritalea myrionectae HL2708#5.</title>
        <authorList>
            <consortium name="Cotde Inc.-PKNU"/>
            <person name="Jang D."/>
            <person name="Oh H.-M."/>
        </authorList>
    </citation>
    <scope>NUCLEOTIDE SEQUENCE [LARGE SCALE GENOMIC DNA]</scope>
    <source>
        <strain evidence="9 10">HL2708#5</strain>
    </source>
</reference>
<protein>
    <submittedName>
        <fullName evidence="9">Biofilm dispersion protein BdlA</fullName>
    </submittedName>
</protein>
<dbReference type="Pfam" id="PF08447">
    <property type="entry name" value="PAS_3"/>
    <property type="match status" value="2"/>
</dbReference>
<dbReference type="PROSITE" id="PS50885">
    <property type="entry name" value="HAMP"/>
    <property type="match status" value="1"/>
</dbReference>
<dbReference type="PROSITE" id="PS50113">
    <property type="entry name" value="PAC"/>
    <property type="match status" value="2"/>
</dbReference>
<dbReference type="Proteomes" id="UP000258927">
    <property type="component" value="Chromosome"/>
</dbReference>
<dbReference type="Pfam" id="PF00015">
    <property type="entry name" value="MCPsignal"/>
    <property type="match status" value="1"/>
</dbReference>
<evidence type="ECO:0000259" key="5">
    <source>
        <dbReference type="PROSITE" id="PS50111"/>
    </source>
</evidence>
<name>A0A2R4MB34_9HYPH</name>
<dbReference type="InterPro" id="IPR003660">
    <property type="entry name" value="HAMP_dom"/>
</dbReference>
<proteinExistence type="inferred from homology"/>
<dbReference type="PROSITE" id="PS50111">
    <property type="entry name" value="CHEMOTAXIS_TRANSDUC_2"/>
    <property type="match status" value="1"/>
</dbReference>
<feature type="domain" description="PAC" evidence="7">
    <location>
        <begin position="211"/>
        <end position="263"/>
    </location>
</feature>